<feature type="domain" description="Thiol:disulfide interchange protein DsbD N-terminal" evidence="8">
    <location>
        <begin position="33"/>
        <end position="144"/>
    </location>
</feature>
<evidence type="ECO:0000313" key="9">
    <source>
        <dbReference type="EMBL" id="MBK0381510.1"/>
    </source>
</evidence>
<dbReference type="SUPFAM" id="SSF52833">
    <property type="entry name" value="Thioredoxin-like"/>
    <property type="match status" value="1"/>
</dbReference>
<dbReference type="InterPro" id="IPR003834">
    <property type="entry name" value="Cyt_c_assmbl_TM_dom"/>
</dbReference>
<sequence>MKKIFALWVLILTGFYGFSQILKPVKWSFSSQNINTKEAYLIATANIENGWHVYSLNIPDGGPISTSLTFVKSADYKLDGKTTEAPKPISAYDNNFGMQISWHENKAVFKQKIKLNKPETTVKGTLEFMVCNDKQCLPPEEVEFAIKVSANQPVNSLASADVGKPKDAETKKPVIIVDSVGIGKKDTNLNAAKTPKINIDSAQLTIKPIADKTKKQSLWAIFIAGFIGGLLALIMPCIFPMLPLTVSFFTKKADSRAKAISHAFIYGLSIIVIYVLLGLAITVFFGSDALNNLASNGVFNFLFFLLLVVFAISFFGAFEINLPNSWANKMDEKSDKGGLTGLFFMAFALALVSFSCTGPIIGTLLVQAASMGERVGPAIGMFGFSLALAIPFTLFAAFPSLLKSLPKSGGWLNSVKVALGFIELALALKFLSNVDLAYHWELLDREVFLVLWIVIFAMLGFYVLGKLKFSHDSDLPFVTIPRLFISIIVLAFTVYMIPGLWGAPLKAISAWLPPQTTQDFDLYTNTLSSPNIEQDTVKKKYASLFKAPHNLDAFFDYDQGLAYAKQQNKPVLIDFTGHSCVNCRKMEASVWSDREVLRRLQEDYVLISLYVDDKTELPEKEQYVSKYSGKTIKTLGNKWSDFQAATFATNSQPYYVIVNNTSKVLVQPQAFNLDIKNYINFLDSGLAAYRNNNK</sequence>
<feature type="transmembrane region" description="Helical" evidence="6">
    <location>
        <begin position="410"/>
        <end position="428"/>
    </location>
</feature>
<protein>
    <submittedName>
        <fullName evidence="9">Thioredoxin family protein</fullName>
    </submittedName>
</protein>
<feature type="transmembrane region" description="Helical" evidence="6">
    <location>
        <begin position="339"/>
        <end position="366"/>
    </location>
</feature>
<dbReference type="Pfam" id="PF02683">
    <property type="entry name" value="DsbD_TM"/>
    <property type="match status" value="1"/>
</dbReference>
<dbReference type="Pfam" id="PF11412">
    <property type="entry name" value="DsbD_N"/>
    <property type="match status" value="1"/>
</dbReference>
<feature type="transmembrane region" description="Helical" evidence="6">
    <location>
        <begin position="448"/>
        <end position="465"/>
    </location>
</feature>
<evidence type="ECO:0000256" key="4">
    <source>
        <dbReference type="ARBA" id="ARBA00022989"/>
    </source>
</evidence>
<evidence type="ECO:0000256" key="5">
    <source>
        <dbReference type="ARBA" id="ARBA00023136"/>
    </source>
</evidence>
<evidence type="ECO:0000259" key="7">
    <source>
        <dbReference type="Pfam" id="PF02683"/>
    </source>
</evidence>
<evidence type="ECO:0000256" key="1">
    <source>
        <dbReference type="ARBA" id="ARBA00004141"/>
    </source>
</evidence>
<dbReference type="RefSeq" id="WP_200584029.1">
    <property type="nucleotide sequence ID" value="NZ_JAEHFY010000001.1"/>
</dbReference>
<accession>A0ABS1BF70</accession>
<feature type="transmembrane region" description="Helical" evidence="6">
    <location>
        <begin position="378"/>
        <end position="398"/>
    </location>
</feature>
<evidence type="ECO:0000256" key="3">
    <source>
        <dbReference type="ARBA" id="ARBA00022748"/>
    </source>
</evidence>
<comment type="subcellular location">
    <subcellularLocation>
        <location evidence="1">Membrane</location>
        <topology evidence="1">Multi-pass membrane protein</topology>
    </subcellularLocation>
</comment>
<dbReference type="Gene3D" id="2.60.40.1250">
    <property type="entry name" value="Thiol:disulfide interchange protein DsbD, N-terminal domain"/>
    <property type="match status" value="1"/>
</dbReference>
<reference evidence="9 10" key="1">
    <citation type="submission" date="2020-12" db="EMBL/GenBank/DDBJ databases">
        <title>Bacterial novel species Pedobacter sp. SD-b isolated from soil.</title>
        <authorList>
            <person name="Jung H.-Y."/>
        </authorList>
    </citation>
    <scope>NUCLEOTIDE SEQUENCE [LARGE SCALE GENOMIC DNA]</scope>
    <source>
        <strain evidence="9 10">SD-b</strain>
    </source>
</reference>
<feature type="transmembrane region" description="Helical" evidence="6">
    <location>
        <begin position="477"/>
        <end position="501"/>
    </location>
</feature>
<feature type="transmembrane region" description="Helical" evidence="6">
    <location>
        <begin position="298"/>
        <end position="318"/>
    </location>
</feature>
<evidence type="ECO:0000259" key="8">
    <source>
        <dbReference type="Pfam" id="PF11412"/>
    </source>
</evidence>
<name>A0ABS1BF70_9SPHI</name>
<keyword evidence="10" id="KW-1185">Reference proteome</keyword>
<dbReference type="Pfam" id="PF13899">
    <property type="entry name" value="Thioredoxin_7"/>
    <property type="match status" value="1"/>
</dbReference>
<feature type="transmembrane region" description="Helical" evidence="6">
    <location>
        <begin position="263"/>
        <end position="286"/>
    </location>
</feature>
<keyword evidence="5 6" id="KW-0472">Membrane</keyword>
<keyword evidence="2 6" id="KW-0812">Transmembrane</keyword>
<dbReference type="InterPro" id="IPR028250">
    <property type="entry name" value="DsbDN"/>
</dbReference>
<keyword evidence="4 6" id="KW-1133">Transmembrane helix</keyword>
<evidence type="ECO:0000256" key="6">
    <source>
        <dbReference type="SAM" id="Phobius"/>
    </source>
</evidence>
<organism evidence="9 10">
    <name type="scientific">Pedobacter segetis</name>
    <dbReference type="NCBI Taxonomy" id="2793069"/>
    <lineage>
        <taxon>Bacteria</taxon>
        <taxon>Pseudomonadati</taxon>
        <taxon>Bacteroidota</taxon>
        <taxon>Sphingobacteriia</taxon>
        <taxon>Sphingobacteriales</taxon>
        <taxon>Sphingobacteriaceae</taxon>
        <taxon>Pedobacter</taxon>
    </lineage>
</organism>
<gene>
    <name evidence="9" type="ORF">I5M32_00935</name>
</gene>
<dbReference type="InterPro" id="IPR036249">
    <property type="entry name" value="Thioredoxin-like_sf"/>
</dbReference>
<keyword evidence="3" id="KW-0201">Cytochrome c-type biogenesis</keyword>
<feature type="domain" description="Cytochrome C biogenesis protein transmembrane" evidence="7">
    <location>
        <begin position="219"/>
        <end position="433"/>
    </location>
</feature>
<evidence type="ECO:0000256" key="2">
    <source>
        <dbReference type="ARBA" id="ARBA00022692"/>
    </source>
</evidence>
<comment type="caution">
    <text evidence="9">The sequence shown here is derived from an EMBL/GenBank/DDBJ whole genome shotgun (WGS) entry which is preliminary data.</text>
</comment>
<dbReference type="Gene3D" id="3.40.30.10">
    <property type="entry name" value="Glutaredoxin"/>
    <property type="match status" value="1"/>
</dbReference>
<proteinExistence type="predicted"/>
<dbReference type="Proteomes" id="UP000660024">
    <property type="component" value="Unassembled WGS sequence"/>
</dbReference>
<dbReference type="InterPro" id="IPR036929">
    <property type="entry name" value="DsbDN_sf"/>
</dbReference>
<dbReference type="EMBL" id="JAEHFY010000001">
    <property type="protein sequence ID" value="MBK0381510.1"/>
    <property type="molecule type" value="Genomic_DNA"/>
</dbReference>
<feature type="transmembrane region" description="Helical" evidence="6">
    <location>
        <begin position="218"/>
        <end position="242"/>
    </location>
</feature>
<evidence type="ECO:0000313" key="10">
    <source>
        <dbReference type="Proteomes" id="UP000660024"/>
    </source>
</evidence>
<dbReference type="PANTHER" id="PTHR32234:SF0">
    <property type="entry name" value="THIOL:DISULFIDE INTERCHANGE PROTEIN DSBD"/>
    <property type="match status" value="1"/>
</dbReference>
<dbReference type="PANTHER" id="PTHR32234">
    <property type="entry name" value="THIOL:DISULFIDE INTERCHANGE PROTEIN DSBD"/>
    <property type="match status" value="1"/>
</dbReference>